<dbReference type="EMBL" id="CASHTH010000550">
    <property type="protein sequence ID" value="CAI8004054.1"/>
    <property type="molecule type" value="Genomic_DNA"/>
</dbReference>
<comment type="similarity">
    <text evidence="2">Belongs to the complex I LYR family.</text>
</comment>
<dbReference type="Pfam" id="PF05347">
    <property type="entry name" value="Complex1_LYR"/>
    <property type="match status" value="1"/>
</dbReference>
<evidence type="ECO:0000256" key="8">
    <source>
        <dbReference type="ARBA" id="ARBA00022982"/>
    </source>
</evidence>
<evidence type="ECO:0000256" key="10">
    <source>
        <dbReference type="ARBA" id="ARBA00023136"/>
    </source>
</evidence>
<dbReference type="Proteomes" id="UP001174909">
    <property type="component" value="Unassembled WGS sequence"/>
</dbReference>
<keyword evidence="8" id="KW-0249">Electron transport</keyword>
<evidence type="ECO:0000256" key="1">
    <source>
        <dbReference type="ARBA" id="ARBA00004443"/>
    </source>
</evidence>
<dbReference type="InterPro" id="IPR045299">
    <property type="entry name" value="Complex1_LYR_NDUFA6_LYRM6"/>
</dbReference>
<dbReference type="InterPro" id="IPR008011">
    <property type="entry name" value="Complex1_LYR_dom"/>
</dbReference>
<comment type="caution">
    <text evidence="15">The sequence shown here is derived from an EMBL/GenBank/DDBJ whole genome shotgun (WGS) entry which is preliminary data.</text>
</comment>
<proteinExistence type="inferred from homology"/>
<evidence type="ECO:0000256" key="3">
    <source>
        <dbReference type="ARBA" id="ARBA00011790"/>
    </source>
</evidence>
<gene>
    <name evidence="15" type="ORF">GBAR_LOCUS3823</name>
</gene>
<evidence type="ECO:0000259" key="14">
    <source>
        <dbReference type="Pfam" id="PF05347"/>
    </source>
</evidence>
<evidence type="ECO:0000256" key="2">
    <source>
        <dbReference type="ARBA" id="ARBA00009508"/>
    </source>
</evidence>
<keyword evidence="9" id="KW-0496">Mitochondrion</keyword>
<evidence type="ECO:0000313" key="16">
    <source>
        <dbReference type="Proteomes" id="UP001174909"/>
    </source>
</evidence>
<evidence type="ECO:0000256" key="6">
    <source>
        <dbReference type="ARBA" id="ARBA00022660"/>
    </source>
</evidence>
<keyword evidence="16" id="KW-1185">Reference proteome</keyword>
<feature type="domain" description="Complex 1 LYR protein" evidence="14">
    <location>
        <begin position="26"/>
        <end position="88"/>
    </location>
</feature>
<dbReference type="CDD" id="cd20266">
    <property type="entry name" value="Complex1_LYR_NDUFA6_LYRM6"/>
    <property type="match status" value="1"/>
</dbReference>
<comment type="subunit">
    <text evidence="3">Mammalian complex I is composed of 45 different subunits.</text>
</comment>
<dbReference type="PANTHER" id="PTHR12964:SF0">
    <property type="entry name" value="NADH DEHYDROGENASE [UBIQUINONE] 1 ALPHA SUBCOMPLEX SUBUNIT 6"/>
    <property type="match status" value="1"/>
</dbReference>
<reference evidence="15" key="1">
    <citation type="submission" date="2023-03" db="EMBL/GenBank/DDBJ databases">
        <authorList>
            <person name="Steffen K."/>
            <person name="Cardenas P."/>
        </authorList>
    </citation>
    <scope>NUCLEOTIDE SEQUENCE</scope>
</reference>
<evidence type="ECO:0000313" key="15">
    <source>
        <dbReference type="EMBL" id="CAI8004054.1"/>
    </source>
</evidence>
<evidence type="ECO:0000256" key="12">
    <source>
        <dbReference type="ARBA" id="ARBA00032352"/>
    </source>
</evidence>
<evidence type="ECO:0000256" key="5">
    <source>
        <dbReference type="ARBA" id="ARBA00022448"/>
    </source>
</evidence>
<comment type="function">
    <text evidence="13">Accessory subunit of the mitochondrial membrane respiratory chain NADH dehydrogenase (Complex I), that is believed to be not involved in catalysis. Required for proper complex I assembly. Complex I functions in the transfer of electrons from NADH to the respiratory chain. The immediate electron acceptor for the enzyme is believed to be ubiquinone.</text>
</comment>
<dbReference type="GO" id="GO:0005743">
    <property type="term" value="C:mitochondrial inner membrane"/>
    <property type="evidence" value="ECO:0007669"/>
    <property type="project" value="UniProtKB-SubCell"/>
</dbReference>
<evidence type="ECO:0000256" key="4">
    <source>
        <dbReference type="ARBA" id="ARBA00016386"/>
    </source>
</evidence>
<dbReference type="AlphaFoldDB" id="A0AA35W1J3"/>
<comment type="subcellular location">
    <subcellularLocation>
        <location evidence="1">Mitochondrion inner membrane</location>
        <topology evidence="1">Peripheral membrane protein</topology>
        <orientation evidence="1">Matrix side</orientation>
    </subcellularLocation>
</comment>
<evidence type="ECO:0000256" key="7">
    <source>
        <dbReference type="ARBA" id="ARBA00022792"/>
    </source>
</evidence>
<evidence type="ECO:0000256" key="9">
    <source>
        <dbReference type="ARBA" id="ARBA00023128"/>
    </source>
</evidence>
<dbReference type="PIRSF" id="PIRSF006643">
    <property type="entry name" value="NDUA6"/>
    <property type="match status" value="1"/>
</dbReference>
<evidence type="ECO:0000256" key="11">
    <source>
        <dbReference type="ARBA" id="ARBA00030213"/>
    </source>
</evidence>
<name>A0AA35W1J3_GEOBA</name>
<protein>
    <recommendedName>
        <fullName evidence="4">NADH dehydrogenase [ubiquinone] 1 alpha subcomplex subunit 6</fullName>
    </recommendedName>
    <alternativeName>
        <fullName evidence="11">Complex I-B14</fullName>
    </alternativeName>
    <alternativeName>
        <fullName evidence="12">NADH-ubiquinone oxidoreductase B14 subunit</fullName>
    </alternativeName>
</protein>
<keyword evidence="5" id="KW-0813">Transport</keyword>
<keyword evidence="10" id="KW-0472">Membrane</keyword>
<dbReference type="GO" id="GO:0006979">
    <property type="term" value="P:response to oxidative stress"/>
    <property type="evidence" value="ECO:0007669"/>
    <property type="project" value="TreeGrafter"/>
</dbReference>
<organism evidence="15 16">
    <name type="scientific">Geodia barretti</name>
    <name type="common">Barrett's horny sponge</name>
    <dbReference type="NCBI Taxonomy" id="519541"/>
    <lineage>
        <taxon>Eukaryota</taxon>
        <taxon>Metazoa</taxon>
        <taxon>Porifera</taxon>
        <taxon>Demospongiae</taxon>
        <taxon>Heteroscleromorpha</taxon>
        <taxon>Tetractinellida</taxon>
        <taxon>Astrophorina</taxon>
        <taxon>Geodiidae</taxon>
        <taxon>Geodia</taxon>
    </lineage>
</organism>
<keyword evidence="6" id="KW-0679">Respiratory chain</keyword>
<dbReference type="GO" id="GO:0045271">
    <property type="term" value="C:respiratory chain complex I"/>
    <property type="evidence" value="ECO:0007669"/>
    <property type="project" value="InterPro"/>
</dbReference>
<sequence length="123" mass="14728">MAQQVPTVLKATARPILSTSLHEARRRALNLYRAWYREVPRAVQMYKLDMTVGTGRKKVREEFQKNSHVRDPRVIDMLVIKGKMELEETSNMFKQKSHVMRFFRETERQRPSDFLSRFYEGHQ</sequence>
<evidence type="ECO:0000256" key="13">
    <source>
        <dbReference type="ARBA" id="ARBA00046116"/>
    </source>
</evidence>
<keyword evidence="7" id="KW-0999">Mitochondrion inner membrane</keyword>
<accession>A0AA35W1J3</accession>
<dbReference type="PANTHER" id="PTHR12964">
    <property type="entry name" value="NADH-UBIQUINONE OXIDOREDUCTASE B14 SUBUNIT"/>
    <property type="match status" value="1"/>
</dbReference>
<dbReference type="InterPro" id="IPR016488">
    <property type="entry name" value="NADH_Ub_cplx-1_asu_su-6"/>
</dbReference>